<evidence type="ECO:0000313" key="2">
    <source>
        <dbReference type="Proteomes" id="UP000828390"/>
    </source>
</evidence>
<dbReference type="AlphaFoldDB" id="A0A9D4K218"/>
<sequence>MIEKIGRRTGLDVRKINSTQVTRCRLLIVKYFQAAEGVGGILIGQRFTLCV</sequence>
<reference evidence="1" key="1">
    <citation type="journal article" date="2019" name="bioRxiv">
        <title>The Genome of the Zebra Mussel, Dreissena polymorpha: A Resource for Invasive Species Research.</title>
        <authorList>
            <person name="McCartney M.A."/>
            <person name="Auch B."/>
            <person name="Kono T."/>
            <person name="Mallez S."/>
            <person name="Zhang Y."/>
            <person name="Obille A."/>
            <person name="Becker A."/>
            <person name="Abrahante J.E."/>
            <person name="Garbe J."/>
            <person name="Badalamenti J.P."/>
            <person name="Herman A."/>
            <person name="Mangelson H."/>
            <person name="Liachko I."/>
            <person name="Sullivan S."/>
            <person name="Sone E.D."/>
            <person name="Koren S."/>
            <person name="Silverstein K.A.T."/>
            <person name="Beckman K.B."/>
            <person name="Gohl D.M."/>
        </authorList>
    </citation>
    <scope>NUCLEOTIDE SEQUENCE</scope>
    <source>
        <strain evidence="1">Duluth1</strain>
        <tissue evidence="1">Whole animal</tissue>
    </source>
</reference>
<evidence type="ECO:0000313" key="1">
    <source>
        <dbReference type="EMBL" id="KAH3828888.1"/>
    </source>
</evidence>
<protein>
    <submittedName>
        <fullName evidence="1">Uncharacterized protein</fullName>
    </submittedName>
</protein>
<dbReference type="Proteomes" id="UP000828390">
    <property type="component" value="Unassembled WGS sequence"/>
</dbReference>
<accession>A0A9D4K218</accession>
<proteinExistence type="predicted"/>
<dbReference type="EMBL" id="JAIWYP010000005">
    <property type="protein sequence ID" value="KAH3828888.1"/>
    <property type="molecule type" value="Genomic_DNA"/>
</dbReference>
<gene>
    <name evidence="1" type="ORF">DPMN_130873</name>
</gene>
<name>A0A9D4K218_DREPO</name>
<comment type="caution">
    <text evidence="1">The sequence shown here is derived from an EMBL/GenBank/DDBJ whole genome shotgun (WGS) entry which is preliminary data.</text>
</comment>
<keyword evidence="2" id="KW-1185">Reference proteome</keyword>
<organism evidence="1 2">
    <name type="scientific">Dreissena polymorpha</name>
    <name type="common">Zebra mussel</name>
    <name type="synonym">Mytilus polymorpha</name>
    <dbReference type="NCBI Taxonomy" id="45954"/>
    <lineage>
        <taxon>Eukaryota</taxon>
        <taxon>Metazoa</taxon>
        <taxon>Spiralia</taxon>
        <taxon>Lophotrochozoa</taxon>
        <taxon>Mollusca</taxon>
        <taxon>Bivalvia</taxon>
        <taxon>Autobranchia</taxon>
        <taxon>Heteroconchia</taxon>
        <taxon>Euheterodonta</taxon>
        <taxon>Imparidentia</taxon>
        <taxon>Neoheterodontei</taxon>
        <taxon>Myida</taxon>
        <taxon>Dreissenoidea</taxon>
        <taxon>Dreissenidae</taxon>
        <taxon>Dreissena</taxon>
    </lineage>
</organism>
<reference evidence="1" key="2">
    <citation type="submission" date="2020-11" db="EMBL/GenBank/DDBJ databases">
        <authorList>
            <person name="McCartney M.A."/>
            <person name="Auch B."/>
            <person name="Kono T."/>
            <person name="Mallez S."/>
            <person name="Becker A."/>
            <person name="Gohl D.M."/>
            <person name="Silverstein K.A.T."/>
            <person name="Koren S."/>
            <person name="Bechman K.B."/>
            <person name="Herman A."/>
            <person name="Abrahante J.E."/>
            <person name="Garbe J."/>
        </authorList>
    </citation>
    <scope>NUCLEOTIDE SEQUENCE</scope>
    <source>
        <strain evidence="1">Duluth1</strain>
        <tissue evidence="1">Whole animal</tissue>
    </source>
</reference>